<protein>
    <submittedName>
        <fullName evidence="1">Uncharacterized protein</fullName>
    </submittedName>
</protein>
<proteinExistence type="predicted"/>
<evidence type="ECO:0000313" key="2">
    <source>
        <dbReference type="Proteomes" id="UP000054805"/>
    </source>
</evidence>
<name>A0A0V1HLX2_TRIPS</name>
<sequence length="59" mass="6801">MDYLMQSKVKCNIILLAVKQLINAIANVKNHMSRTVQLVICKVLTLLEGKNYNITLYYD</sequence>
<evidence type="ECO:0000313" key="1">
    <source>
        <dbReference type="EMBL" id="KRZ11106.1"/>
    </source>
</evidence>
<gene>
    <name evidence="1" type="ORF">T4B_7866</name>
</gene>
<dbReference type="Proteomes" id="UP000054805">
    <property type="component" value="Unassembled WGS sequence"/>
</dbReference>
<keyword evidence="2" id="KW-1185">Reference proteome</keyword>
<dbReference type="AlphaFoldDB" id="A0A0V1HLX2"/>
<comment type="caution">
    <text evidence="1">The sequence shown here is derived from an EMBL/GenBank/DDBJ whole genome shotgun (WGS) entry which is preliminary data.</text>
</comment>
<accession>A0A0V1HLX2</accession>
<organism evidence="1 2">
    <name type="scientific">Trichinella pseudospiralis</name>
    <name type="common">Parasitic roundworm</name>
    <dbReference type="NCBI Taxonomy" id="6337"/>
    <lineage>
        <taxon>Eukaryota</taxon>
        <taxon>Metazoa</taxon>
        <taxon>Ecdysozoa</taxon>
        <taxon>Nematoda</taxon>
        <taxon>Enoplea</taxon>
        <taxon>Dorylaimia</taxon>
        <taxon>Trichinellida</taxon>
        <taxon>Trichinellidae</taxon>
        <taxon>Trichinella</taxon>
    </lineage>
</organism>
<dbReference type="EMBL" id="JYDS01000355">
    <property type="protein sequence ID" value="KRZ11106.1"/>
    <property type="molecule type" value="Genomic_DNA"/>
</dbReference>
<reference evidence="1 2" key="1">
    <citation type="submission" date="2015-01" db="EMBL/GenBank/DDBJ databases">
        <title>Evolution of Trichinella species and genotypes.</title>
        <authorList>
            <person name="Korhonen P.K."/>
            <person name="Edoardo P."/>
            <person name="Giuseppe L.R."/>
            <person name="Gasser R.B."/>
        </authorList>
    </citation>
    <scope>NUCLEOTIDE SEQUENCE [LARGE SCALE GENOMIC DNA]</scope>
    <source>
        <strain evidence="1">ISS588</strain>
    </source>
</reference>